<evidence type="ECO:0000256" key="7">
    <source>
        <dbReference type="ARBA" id="ARBA00022833"/>
    </source>
</evidence>
<keyword evidence="8 11" id="KW-1133">Transmembrane helix</keyword>
<feature type="binding site" evidence="11">
    <location>
        <position position="209"/>
    </location>
    <ligand>
        <name>Zn(2+)</name>
        <dbReference type="ChEBI" id="CHEBI:29105"/>
        <note>catalytic</note>
    </ligand>
</feature>
<dbReference type="EC" id="3.4.24.-" evidence="11"/>
<feature type="transmembrane region" description="Helical" evidence="11">
    <location>
        <begin position="7"/>
        <end position="28"/>
    </location>
</feature>
<feature type="transmembrane region" description="Helical" evidence="11">
    <location>
        <begin position="183"/>
        <end position="200"/>
    </location>
</feature>
<organism evidence="13 14">
    <name type="scientific">Thermococcus barossii</name>
    <dbReference type="NCBI Taxonomy" id="54077"/>
    <lineage>
        <taxon>Archaea</taxon>
        <taxon>Methanobacteriati</taxon>
        <taxon>Methanobacteriota</taxon>
        <taxon>Thermococci</taxon>
        <taxon>Thermococcales</taxon>
        <taxon>Thermococcaceae</taxon>
        <taxon>Thermococcus</taxon>
    </lineage>
</organism>
<dbReference type="InterPro" id="IPR001915">
    <property type="entry name" value="Peptidase_M48"/>
</dbReference>
<dbReference type="Pfam" id="PF01435">
    <property type="entry name" value="Peptidase_M48"/>
    <property type="match status" value="1"/>
</dbReference>
<dbReference type="Proteomes" id="UP000250272">
    <property type="component" value="Chromosome"/>
</dbReference>
<keyword evidence="6 11" id="KW-0378">Hydrolase</keyword>
<evidence type="ECO:0000256" key="1">
    <source>
        <dbReference type="ARBA" id="ARBA00009779"/>
    </source>
</evidence>
<dbReference type="PANTHER" id="PTHR43221">
    <property type="entry name" value="PROTEASE HTPX"/>
    <property type="match status" value="1"/>
</dbReference>
<dbReference type="InterPro" id="IPR022919">
    <property type="entry name" value="Pept_M48_protease_HtpX"/>
</dbReference>
<keyword evidence="10 11" id="KW-0472">Membrane</keyword>
<comment type="subcellular location">
    <subcellularLocation>
        <location evidence="11">Cell membrane</location>
        <topology evidence="11">Multi-pass membrane protein</topology>
    </subcellularLocation>
</comment>
<feature type="binding site" evidence="11">
    <location>
        <position position="135"/>
    </location>
    <ligand>
        <name>Zn(2+)</name>
        <dbReference type="ChEBI" id="CHEBI:29105"/>
        <note>catalytic</note>
    </ligand>
</feature>
<keyword evidence="14" id="KW-1185">Reference proteome</keyword>
<evidence type="ECO:0000313" key="14">
    <source>
        <dbReference type="Proteomes" id="UP000250272"/>
    </source>
</evidence>
<evidence type="ECO:0000256" key="9">
    <source>
        <dbReference type="ARBA" id="ARBA00023049"/>
    </source>
</evidence>
<feature type="domain" description="Peptidase M48" evidence="12">
    <location>
        <begin position="70"/>
        <end position="291"/>
    </location>
</feature>
<dbReference type="GO" id="GO:0006508">
    <property type="term" value="P:proteolysis"/>
    <property type="evidence" value="ECO:0007669"/>
    <property type="project" value="UniProtKB-KW"/>
</dbReference>
<evidence type="ECO:0000256" key="11">
    <source>
        <dbReference type="HAMAP-Rule" id="MF_00188"/>
    </source>
</evidence>
<keyword evidence="5 11" id="KW-0479">Metal-binding</keyword>
<proteinExistence type="inferred from homology"/>
<comment type="cofactor">
    <cofactor evidence="11">
        <name>Zn(2+)</name>
        <dbReference type="ChEBI" id="CHEBI:29105"/>
    </cofactor>
    <text evidence="11">Binds 1 zinc ion per subunit.</text>
</comment>
<comment type="similarity">
    <text evidence="1 11">Belongs to the peptidase M48B family.</text>
</comment>
<accession>A0A2Z2MDM5</accession>
<keyword evidence="3 11" id="KW-0645">Protease</keyword>
<feature type="transmembrane region" description="Helical" evidence="11">
    <location>
        <begin position="34"/>
        <end position="52"/>
    </location>
</feature>
<dbReference type="OrthoDB" id="28389at2157"/>
<feature type="binding site" evidence="11">
    <location>
        <position position="139"/>
    </location>
    <ligand>
        <name>Zn(2+)</name>
        <dbReference type="ChEBI" id="CHEBI:29105"/>
        <note>catalytic</note>
    </ligand>
</feature>
<evidence type="ECO:0000256" key="2">
    <source>
        <dbReference type="ARBA" id="ARBA00022475"/>
    </source>
</evidence>
<keyword evidence="4 11" id="KW-0812">Transmembrane</keyword>
<gene>
    <name evidence="11" type="primary">htpX</name>
    <name evidence="13" type="ORF">A3L01_04300</name>
</gene>
<dbReference type="GO" id="GO:0004222">
    <property type="term" value="F:metalloendopeptidase activity"/>
    <property type="evidence" value="ECO:0007669"/>
    <property type="project" value="UniProtKB-UniRule"/>
</dbReference>
<dbReference type="InterPro" id="IPR050083">
    <property type="entry name" value="HtpX_protease"/>
</dbReference>
<dbReference type="EMBL" id="CP015101">
    <property type="protein sequence ID" value="ASJ04627.1"/>
    <property type="molecule type" value="Genomic_DNA"/>
</dbReference>
<evidence type="ECO:0000256" key="8">
    <source>
        <dbReference type="ARBA" id="ARBA00022989"/>
    </source>
</evidence>
<dbReference type="GO" id="GO:0008270">
    <property type="term" value="F:zinc ion binding"/>
    <property type="evidence" value="ECO:0007669"/>
    <property type="project" value="UniProtKB-UniRule"/>
</dbReference>
<evidence type="ECO:0000256" key="5">
    <source>
        <dbReference type="ARBA" id="ARBA00022723"/>
    </source>
</evidence>
<keyword evidence="9 11" id="KW-0482">Metalloprotease</keyword>
<protein>
    <recommendedName>
        <fullName evidence="11">Protease HtpX homolog</fullName>
        <ecNumber evidence="11">3.4.24.-</ecNumber>
    </recommendedName>
</protein>
<keyword evidence="2 11" id="KW-1003">Cell membrane</keyword>
<evidence type="ECO:0000256" key="4">
    <source>
        <dbReference type="ARBA" id="ARBA00022692"/>
    </source>
</evidence>
<dbReference type="AlphaFoldDB" id="A0A2Z2MDM5"/>
<keyword evidence="7 11" id="KW-0862">Zinc</keyword>
<dbReference type="PANTHER" id="PTHR43221:SF2">
    <property type="entry name" value="PROTEASE HTPX HOMOLOG"/>
    <property type="match status" value="1"/>
</dbReference>
<feature type="transmembrane region" description="Helical" evidence="11">
    <location>
        <begin position="145"/>
        <end position="163"/>
    </location>
</feature>
<sequence>MDVKLWLFLRTTFMIALLTGLLMAMGYLLGGARWMTYMFWFAVIMSFLAFWYSDKLVIKMMKAKLVSREEAPELYEIVEKLSKRAGLPMPRIAIIDDPTPNAFATGRNAKHALVTVTTGILELLDKDELEGVLGHELTHIKNHDILVGTIAGALAGAVVYIAYFTKYLAFFKAIFGDLSLDRFFYALLITITAPIAAIIIRSAISRRREFAADEGGARLSGKPWALASALLKLDEAVKKLQKEAEAKKKKPLGNPGLAHLFIVNHFEGDRVSRLFATHPPTEERIAHLREIAKEMGVEFPY</sequence>
<evidence type="ECO:0000256" key="10">
    <source>
        <dbReference type="ARBA" id="ARBA00023136"/>
    </source>
</evidence>
<feature type="active site" evidence="11">
    <location>
        <position position="136"/>
    </location>
</feature>
<reference evidence="13 14" key="1">
    <citation type="submission" date="2016-04" db="EMBL/GenBank/DDBJ databases">
        <title>Complete genome sequence of Thermococcus barossii type strain SHCK-94.</title>
        <authorList>
            <person name="Oger P.M."/>
        </authorList>
    </citation>
    <scope>NUCLEOTIDE SEQUENCE [LARGE SCALE GENOMIC DNA]</scope>
    <source>
        <strain evidence="13 14">SHCK-94</strain>
    </source>
</reference>
<evidence type="ECO:0000256" key="3">
    <source>
        <dbReference type="ARBA" id="ARBA00022670"/>
    </source>
</evidence>
<evidence type="ECO:0000259" key="12">
    <source>
        <dbReference type="Pfam" id="PF01435"/>
    </source>
</evidence>
<evidence type="ECO:0000256" key="6">
    <source>
        <dbReference type="ARBA" id="ARBA00022801"/>
    </source>
</evidence>
<name>A0A2Z2MDM5_9EURY</name>
<dbReference type="Gene3D" id="3.30.2010.10">
    <property type="entry name" value="Metalloproteases ('zincins'), catalytic domain"/>
    <property type="match status" value="1"/>
</dbReference>
<dbReference type="KEGG" id="tbs:A3L01_04300"/>
<dbReference type="GO" id="GO:0005886">
    <property type="term" value="C:plasma membrane"/>
    <property type="evidence" value="ECO:0007669"/>
    <property type="project" value="UniProtKB-SubCell"/>
</dbReference>
<dbReference type="HAMAP" id="MF_00188">
    <property type="entry name" value="Pept_M48_protease_HtpX"/>
    <property type="match status" value="1"/>
</dbReference>
<evidence type="ECO:0000313" key="13">
    <source>
        <dbReference type="EMBL" id="ASJ04627.1"/>
    </source>
</evidence>